<dbReference type="InterPro" id="IPR001650">
    <property type="entry name" value="Helicase_C-like"/>
</dbReference>
<feature type="domain" description="Helicase ATP-binding" evidence="5">
    <location>
        <begin position="283"/>
        <end position="454"/>
    </location>
</feature>
<evidence type="ECO:0000256" key="1">
    <source>
        <dbReference type="ARBA" id="ARBA00022741"/>
    </source>
</evidence>
<keyword evidence="1" id="KW-0547">Nucleotide-binding</keyword>
<gene>
    <name evidence="7" type="ORF">FEN17_12645</name>
</gene>
<dbReference type="SMART" id="SM00487">
    <property type="entry name" value="DEXDc"/>
    <property type="match status" value="1"/>
</dbReference>
<protein>
    <submittedName>
        <fullName evidence="7">DEAD/DEAH box helicase</fullName>
    </submittedName>
</protein>
<evidence type="ECO:0000256" key="4">
    <source>
        <dbReference type="ARBA" id="ARBA00022840"/>
    </source>
</evidence>
<dbReference type="AlphaFoldDB" id="A0A5R9KW72"/>
<evidence type="ECO:0000259" key="5">
    <source>
        <dbReference type="PROSITE" id="PS51192"/>
    </source>
</evidence>
<feature type="domain" description="Helicase C-terminal" evidence="6">
    <location>
        <begin position="559"/>
        <end position="705"/>
    </location>
</feature>
<dbReference type="Proteomes" id="UP000306402">
    <property type="component" value="Unassembled WGS sequence"/>
</dbReference>
<name>A0A5R9KW72_9BACT</name>
<dbReference type="InterPro" id="IPR006935">
    <property type="entry name" value="Helicase/UvrB_N"/>
</dbReference>
<dbReference type="PANTHER" id="PTHR11274">
    <property type="entry name" value="RAD25/XP-B DNA REPAIR HELICASE"/>
    <property type="match status" value="1"/>
</dbReference>
<keyword evidence="3 7" id="KW-0347">Helicase</keyword>
<dbReference type="PROSITE" id="PS51194">
    <property type="entry name" value="HELICASE_CTER"/>
    <property type="match status" value="1"/>
</dbReference>
<dbReference type="OrthoDB" id="9759819at2"/>
<dbReference type="PROSITE" id="PS51192">
    <property type="entry name" value="HELICASE_ATP_BIND_1"/>
    <property type="match status" value="1"/>
</dbReference>
<evidence type="ECO:0000256" key="2">
    <source>
        <dbReference type="ARBA" id="ARBA00022801"/>
    </source>
</evidence>
<dbReference type="InterPro" id="IPR027417">
    <property type="entry name" value="P-loop_NTPase"/>
</dbReference>
<dbReference type="Pfam" id="PF04851">
    <property type="entry name" value="ResIII"/>
    <property type="match status" value="1"/>
</dbReference>
<proteinExistence type="predicted"/>
<dbReference type="Pfam" id="PF00271">
    <property type="entry name" value="Helicase_C"/>
    <property type="match status" value="1"/>
</dbReference>
<evidence type="ECO:0000259" key="6">
    <source>
        <dbReference type="PROSITE" id="PS51194"/>
    </source>
</evidence>
<dbReference type="InterPro" id="IPR050615">
    <property type="entry name" value="ATP-dep_DNA_Helicase"/>
</dbReference>
<dbReference type="PANTHER" id="PTHR11274:SF0">
    <property type="entry name" value="GENERAL TRANSCRIPTION AND DNA REPAIR FACTOR IIH HELICASE SUBUNIT XPB"/>
    <property type="match status" value="1"/>
</dbReference>
<dbReference type="Gene3D" id="3.30.870.10">
    <property type="entry name" value="Endonuclease Chain A"/>
    <property type="match status" value="1"/>
</dbReference>
<dbReference type="GO" id="GO:0016787">
    <property type="term" value="F:hydrolase activity"/>
    <property type="evidence" value="ECO:0007669"/>
    <property type="project" value="UniProtKB-KW"/>
</dbReference>
<accession>A0A5R9KW72</accession>
<dbReference type="GO" id="GO:0004386">
    <property type="term" value="F:helicase activity"/>
    <property type="evidence" value="ECO:0007669"/>
    <property type="project" value="UniProtKB-KW"/>
</dbReference>
<keyword evidence="8" id="KW-1185">Reference proteome</keyword>
<evidence type="ECO:0000313" key="8">
    <source>
        <dbReference type="Proteomes" id="UP000306402"/>
    </source>
</evidence>
<sequence length="741" mass="85326">MLSGIEFPKSEEYRTGTENEPLTFYMESLMESTRLDLLLGYFSSSAISVLSLGFAKFISNGGRVRFIINHVLSTFDKAALVHGTTADIDSFEYSVQDFKRLRESLDSYGIHFFECIAWLISANRIQIRAIKPVGRRGIAHYKSGIFYDDSSKVKFRGSCNFTGSGLLENLEELDIKVSWKTDENIFSEYEFDYNQIFDGLTDYAEIIPFEQIEEVIIREYGGKDLDELLVNEQNLVLLKAKEIKSKKHQQAVLKILENIKKYLITPRFPYESGPRDYQKEAYQNWVNNNYQGIFAMATGTGKTITSLNCVLNESLQTNNCYQAVILVPTTVLLTQWIQEVKKFNFGEIVTVSSETKDWQAQLSRITSQLSFGVNVSFIVIVTYKSFTKAQFQTYFKKLPSSTILLADEAHNIASPAVSRLLESIHLNKRIGLSATPKRIYDPIGSEHMEIFFNDKEPYVYNFSMERAINEGILCPYYYYPKVVSLTSEEMEVYSEISNKLARLYARNAHEATSSKQIEMLLMQRKRIIHKAQGKLAAFESILSEIISERGQIGYTLVYAPEGYYEDSEFDNDTFPEFTDENRIIDFYSTIIRRVSPLTTLTQYTSESADKDLVLQQFEQGQVNALLSMKCLDEGVDIPRTEQAIFCSSTGNPRQFIQRRGRILRKHRDKGFAYIYDMVVIPRVDPNSPSFQLERKLVRKELERVVHFAFLSTNKYQATQTFWEICQQYNLNLDTIHLDLTS</sequence>
<dbReference type="SMART" id="SM00490">
    <property type="entry name" value="HELICc"/>
    <property type="match status" value="1"/>
</dbReference>
<evidence type="ECO:0000313" key="7">
    <source>
        <dbReference type="EMBL" id="TLV00339.1"/>
    </source>
</evidence>
<dbReference type="Gene3D" id="3.40.50.300">
    <property type="entry name" value="P-loop containing nucleotide triphosphate hydrolases"/>
    <property type="match status" value="2"/>
</dbReference>
<dbReference type="GO" id="GO:0003677">
    <property type="term" value="F:DNA binding"/>
    <property type="evidence" value="ECO:0007669"/>
    <property type="project" value="InterPro"/>
</dbReference>
<comment type="caution">
    <text evidence="7">The sequence shown here is derived from an EMBL/GenBank/DDBJ whole genome shotgun (WGS) entry which is preliminary data.</text>
</comment>
<dbReference type="InterPro" id="IPR014001">
    <property type="entry name" value="Helicase_ATP-bd"/>
</dbReference>
<reference evidence="7 8" key="1">
    <citation type="submission" date="2019-05" db="EMBL/GenBank/DDBJ databases">
        <authorList>
            <person name="Qu J.-H."/>
        </authorList>
    </citation>
    <scope>NUCLEOTIDE SEQUENCE [LARGE SCALE GENOMIC DNA]</scope>
    <source>
        <strain evidence="7 8">T17</strain>
    </source>
</reference>
<dbReference type="RefSeq" id="WP_138365719.1">
    <property type="nucleotide sequence ID" value="NZ_VCEJ01000004.1"/>
</dbReference>
<keyword evidence="2" id="KW-0378">Hydrolase</keyword>
<dbReference type="GO" id="GO:0005524">
    <property type="term" value="F:ATP binding"/>
    <property type="evidence" value="ECO:0007669"/>
    <property type="project" value="UniProtKB-KW"/>
</dbReference>
<dbReference type="EMBL" id="VCEJ01000004">
    <property type="protein sequence ID" value="TLV00339.1"/>
    <property type="molecule type" value="Genomic_DNA"/>
</dbReference>
<dbReference type="CDD" id="cd17926">
    <property type="entry name" value="DEXHc_RE"/>
    <property type="match status" value="1"/>
</dbReference>
<evidence type="ECO:0000256" key="3">
    <source>
        <dbReference type="ARBA" id="ARBA00022806"/>
    </source>
</evidence>
<dbReference type="SUPFAM" id="SSF52540">
    <property type="entry name" value="P-loop containing nucleoside triphosphate hydrolases"/>
    <property type="match status" value="2"/>
</dbReference>
<organism evidence="7 8">
    <name type="scientific">Dyadobacter luticola</name>
    <dbReference type="NCBI Taxonomy" id="1979387"/>
    <lineage>
        <taxon>Bacteria</taxon>
        <taxon>Pseudomonadati</taxon>
        <taxon>Bacteroidota</taxon>
        <taxon>Cytophagia</taxon>
        <taxon>Cytophagales</taxon>
        <taxon>Spirosomataceae</taxon>
        <taxon>Dyadobacter</taxon>
    </lineage>
</organism>
<keyword evidence="4" id="KW-0067">ATP-binding</keyword>